<proteinExistence type="predicted"/>
<sequence length="357" mass="38653">MSAVTRGRQCLCMAGLVLQFLILFKCCPITVTITIPRRTANNVSDTVELMTLRAVGRSVTQCLAATEQWPCLENQLLRFVDAVAQDNSTWQWGDYIFVEKLTGNKSEEQLNFSKNQAPRQRSLQAEGDSQHNESGIAAGLLQLAKTRSIRLQLPTSVGTLTKIGAGISDAIDGLALQNIAPAETLPETEAAQADEGRKKKGKDKNMAMMGGMAMMAMVAQMFLGKVILIAGAAFVMAKIALIVSVLGSLKKGSTGSSVSTERIVVTGQGHGSGGGHGGYEHDEGWHRRMPHIYPVTEIISEGLQPVKAYHHSPTPPPPPKASASHQNHRYYVNEINEAANEDTDDGYRRRQAQAGFL</sequence>
<reference evidence="4 5" key="1">
    <citation type="submission" date="2025-05" db="UniProtKB">
        <authorList>
            <consortium name="RefSeq"/>
        </authorList>
    </citation>
    <scope>NUCLEOTIDE SEQUENCE [LARGE SCALE GENOMIC DNA]</scope>
    <source>
        <tissue evidence="5 6">Adult</tissue>
    </source>
</reference>
<feature type="signal peptide" evidence="3">
    <location>
        <begin position="1"/>
        <end position="32"/>
    </location>
</feature>
<dbReference type="Pfam" id="PF07898">
    <property type="entry name" value="DUF1676"/>
    <property type="match status" value="1"/>
</dbReference>
<dbReference type="Proteomes" id="UP001652620">
    <property type="component" value="Chromosome 2"/>
</dbReference>
<dbReference type="RefSeq" id="XP_049303107.1">
    <property type="nucleotide sequence ID" value="XM_049447150.1"/>
</dbReference>
<keyword evidence="4" id="KW-1185">Reference proteome</keyword>
<keyword evidence="2" id="KW-0472">Membrane</keyword>
<organism evidence="4 5">
    <name type="scientific">Bactrocera dorsalis</name>
    <name type="common">Oriental fruit fly</name>
    <name type="synonym">Dacus dorsalis</name>
    <dbReference type="NCBI Taxonomy" id="27457"/>
    <lineage>
        <taxon>Eukaryota</taxon>
        <taxon>Metazoa</taxon>
        <taxon>Ecdysozoa</taxon>
        <taxon>Arthropoda</taxon>
        <taxon>Hexapoda</taxon>
        <taxon>Insecta</taxon>
        <taxon>Pterygota</taxon>
        <taxon>Neoptera</taxon>
        <taxon>Endopterygota</taxon>
        <taxon>Diptera</taxon>
        <taxon>Brachycera</taxon>
        <taxon>Muscomorpha</taxon>
        <taxon>Tephritoidea</taxon>
        <taxon>Tephritidae</taxon>
        <taxon>Bactrocera</taxon>
        <taxon>Bactrocera</taxon>
    </lineage>
</organism>
<evidence type="ECO:0000256" key="1">
    <source>
        <dbReference type="SAM" id="MobiDB-lite"/>
    </source>
</evidence>
<feature type="transmembrane region" description="Helical" evidence="2">
    <location>
        <begin position="229"/>
        <end position="249"/>
    </location>
</feature>
<protein>
    <submittedName>
        <fullName evidence="5 6">Uncharacterized protein LOC125776190</fullName>
    </submittedName>
</protein>
<evidence type="ECO:0000256" key="3">
    <source>
        <dbReference type="SAM" id="SignalP"/>
    </source>
</evidence>
<keyword evidence="2" id="KW-0812">Transmembrane</keyword>
<feature type="region of interest" description="Disordered" evidence="1">
    <location>
        <begin position="307"/>
        <end position="326"/>
    </location>
</feature>
<gene>
    <name evidence="5 6" type="primary">LOC125776190</name>
</gene>
<evidence type="ECO:0000313" key="5">
    <source>
        <dbReference type="RefSeq" id="XP_049303107.1"/>
    </source>
</evidence>
<keyword evidence="2" id="KW-1133">Transmembrane helix</keyword>
<feature type="transmembrane region" description="Helical" evidence="2">
    <location>
        <begin position="206"/>
        <end position="223"/>
    </location>
</feature>
<dbReference type="PANTHER" id="PTHR21879">
    <property type="entry name" value="FI03362P-RELATED-RELATED"/>
    <property type="match status" value="1"/>
</dbReference>
<accession>A0ABM3J1K6</accession>
<dbReference type="RefSeq" id="XP_049303108.1">
    <property type="nucleotide sequence ID" value="XM_049447151.1"/>
</dbReference>
<keyword evidence="3" id="KW-0732">Signal</keyword>
<evidence type="ECO:0000313" key="4">
    <source>
        <dbReference type="Proteomes" id="UP001652620"/>
    </source>
</evidence>
<feature type="chain" id="PRO_5045024666" evidence="3">
    <location>
        <begin position="33"/>
        <end position="357"/>
    </location>
</feature>
<evidence type="ECO:0000256" key="2">
    <source>
        <dbReference type="SAM" id="Phobius"/>
    </source>
</evidence>
<dbReference type="GeneID" id="125776190"/>
<dbReference type="InterPro" id="IPR012464">
    <property type="entry name" value="DUF1676"/>
</dbReference>
<name>A0ABM3J1K6_BACDO</name>
<dbReference type="PANTHER" id="PTHR21879:SF24">
    <property type="entry name" value="OSIRIS 10B"/>
    <property type="match status" value="1"/>
</dbReference>
<evidence type="ECO:0000313" key="6">
    <source>
        <dbReference type="RefSeq" id="XP_049303108.1"/>
    </source>
</evidence>